<reference evidence="16" key="1">
    <citation type="submission" date="2015-06" db="EMBL/GenBank/DDBJ databases">
        <authorList>
            <person name="Joergensen T."/>
        </authorList>
    </citation>
    <scope>NUCLEOTIDE SEQUENCE</scope>
    <source>
        <strain evidence="16">RGRH0586</strain>
    </source>
</reference>
<dbReference type="InterPro" id="IPR005785">
    <property type="entry name" value="B_amino_transI"/>
</dbReference>
<evidence type="ECO:0000256" key="3">
    <source>
        <dbReference type="ARBA" id="ARBA00004824"/>
    </source>
</evidence>
<comment type="pathway">
    <text evidence="3">Amino-acid biosynthesis; L-isoleucine biosynthesis; L-isoleucine from 2-oxobutanoate: step 4/4.</text>
</comment>
<dbReference type="InterPro" id="IPR033939">
    <property type="entry name" value="BCAT_family"/>
</dbReference>
<dbReference type="SUPFAM" id="SSF56752">
    <property type="entry name" value="D-aminoacid aminotransferase-like PLP-dependent enzymes"/>
    <property type="match status" value="1"/>
</dbReference>
<dbReference type="GO" id="GO:0009097">
    <property type="term" value="P:isoleucine biosynthetic process"/>
    <property type="evidence" value="ECO:0007669"/>
    <property type="project" value="UniProtKB-UniPathway"/>
</dbReference>
<dbReference type="NCBIfam" id="TIGR01122">
    <property type="entry name" value="ilvE_I"/>
    <property type="match status" value="1"/>
</dbReference>
<keyword evidence="8" id="KW-0032">Aminotransferase</keyword>
<evidence type="ECO:0000256" key="8">
    <source>
        <dbReference type="ARBA" id="ARBA00022576"/>
    </source>
</evidence>
<dbReference type="EMBL" id="LN853217">
    <property type="protein sequence ID" value="CRY95308.1"/>
    <property type="molecule type" value="Genomic_DNA"/>
</dbReference>
<evidence type="ECO:0000256" key="12">
    <source>
        <dbReference type="ARBA" id="ARBA00023304"/>
    </source>
</evidence>
<dbReference type="Gene3D" id="3.30.470.10">
    <property type="match status" value="1"/>
</dbReference>
<dbReference type="UniPathway" id="UPA00048">
    <property type="reaction ID" value="UER00073"/>
</dbReference>
<accession>A0A0H5Q0D8</accession>
<keyword evidence="12" id="KW-0100">Branched-chain amino acid biosynthesis</keyword>
<dbReference type="UniPathway" id="UPA00049">
    <property type="reaction ID" value="UER00062"/>
</dbReference>
<dbReference type="GO" id="GO:0009099">
    <property type="term" value="P:L-valine biosynthetic process"/>
    <property type="evidence" value="ECO:0007669"/>
    <property type="project" value="UniProtKB-UniPathway"/>
</dbReference>
<dbReference type="PANTHER" id="PTHR42743:SF11">
    <property type="entry name" value="AMINODEOXYCHORISMATE LYASE"/>
    <property type="match status" value="1"/>
</dbReference>
<evidence type="ECO:0000256" key="15">
    <source>
        <dbReference type="ARBA" id="ARBA00049229"/>
    </source>
</evidence>
<dbReference type="PROSITE" id="PS00770">
    <property type="entry name" value="AA_TRANSFER_CLASS_4"/>
    <property type="match status" value="1"/>
</dbReference>
<sequence length="308" mass="33448">MESTEKIWLNGKLVNWADAKVHVLSHALNYGTGVFEGIRVYHTPKGPAIFRLKDHVRRLIDGCKMMGFDLVFDGKEYGFDDIMNAIKDAVRANGDAVDYVKPCVFLSGEEVGLNPVGVSSSFAISCIHMGAYLGTSDTGAKLITSSWHRPDNLCGPAGAKVNGGYVTSTLAKREAIRQGANEAVMLNSVGHVAECTGENIFLYRHGKIITPASAECILEGITRDSIIQVARDLGYKVEETEVSRFQLVSADEVWMTGTAAEIAPVSFIDGMPVGNGKIGEVSQKIQAKFHDIATGKDPKYDAWLDYVN</sequence>
<evidence type="ECO:0000256" key="11">
    <source>
        <dbReference type="ARBA" id="ARBA00022898"/>
    </source>
</evidence>
<dbReference type="NCBIfam" id="NF005146">
    <property type="entry name" value="PRK06606.1"/>
    <property type="match status" value="1"/>
</dbReference>
<evidence type="ECO:0000313" key="16">
    <source>
        <dbReference type="EMBL" id="CRY95308.1"/>
    </source>
</evidence>
<reference evidence="16" key="2">
    <citation type="submission" date="2015-07" db="EMBL/GenBank/DDBJ databases">
        <title>Plasmids, circular viruses and viroids from rat gut.</title>
        <authorList>
            <person name="Jorgensen T.J."/>
            <person name="Hansen M.A."/>
            <person name="Xu Z."/>
            <person name="Tabak M.A."/>
            <person name="Sorensen S.J."/>
            <person name="Hansen L.H."/>
        </authorList>
    </citation>
    <scope>NUCLEOTIDE SEQUENCE</scope>
    <source>
        <strain evidence="16">RGRH0586</strain>
    </source>
</reference>
<dbReference type="Gene3D" id="3.20.10.10">
    <property type="entry name" value="D-amino Acid Aminotransferase, subunit A, domain 2"/>
    <property type="match status" value="1"/>
</dbReference>
<evidence type="ECO:0000256" key="14">
    <source>
        <dbReference type="ARBA" id="ARBA00048798"/>
    </source>
</evidence>
<evidence type="ECO:0000256" key="4">
    <source>
        <dbReference type="ARBA" id="ARBA00004931"/>
    </source>
</evidence>
<name>A0A0H5Q0D8_9ZZZZ</name>
<dbReference type="InterPro" id="IPR018300">
    <property type="entry name" value="Aminotrans_IV_CS"/>
</dbReference>
<comment type="similarity">
    <text evidence="6">Belongs to the class-IV pyridoxal-phosphate-dependent aminotransferase family.</text>
</comment>
<keyword evidence="9" id="KW-0028">Amino-acid biosynthesis</keyword>
<evidence type="ECO:0000256" key="9">
    <source>
        <dbReference type="ARBA" id="ARBA00022605"/>
    </source>
</evidence>
<dbReference type="GO" id="GO:0009098">
    <property type="term" value="P:L-leucine biosynthetic process"/>
    <property type="evidence" value="ECO:0007669"/>
    <property type="project" value="UniProtKB-UniPathway"/>
</dbReference>
<comment type="cofactor">
    <cofactor evidence="1">
        <name>pyridoxal 5'-phosphate</name>
        <dbReference type="ChEBI" id="CHEBI:597326"/>
    </cofactor>
</comment>
<dbReference type="UniPathway" id="UPA00047">
    <property type="reaction ID" value="UER00058"/>
</dbReference>
<dbReference type="InterPro" id="IPR043131">
    <property type="entry name" value="BCAT-like_N"/>
</dbReference>
<dbReference type="CDD" id="cd01557">
    <property type="entry name" value="BCAT_beta_family"/>
    <property type="match status" value="1"/>
</dbReference>
<evidence type="ECO:0000256" key="5">
    <source>
        <dbReference type="ARBA" id="ARBA00005072"/>
    </source>
</evidence>
<dbReference type="InterPro" id="IPR043132">
    <property type="entry name" value="BCAT-like_C"/>
</dbReference>
<dbReference type="FunFam" id="3.20.10.10:FF:000002">
    <property type="entry name" value="D-alanine aminotransferase"/>
    <property type="match status" value="1"/>
</dbReference>
<evidence type="ECO:0000256" key="6">
    <source>
        <dbReference type="ARBA" id="ARBA00009320"/>
    </source>
</evidence>
<dbReference type="Pfam" id="PF01063">
    <property type="entry name" value="Aminotran_4"/>
    <property type="match status" value="1"/>
</dbReference>
<dbReference type="InterPro" id="IPR050571">
    <property type="entry name" value="Class-IV_PLP-Dep_Aminotrnsfr"/>
</dbReference>
<keyword evidence="11" id="KW-0663">Pyridoxal phosphate</keyword>
<evidence type="ECO:0000256" key="2">
    <source>
        <dbReference type="ARBA" id="ARBA00003109"/>
    </source>
</evidence>
<organism evidence="16">
    <name type="scientific">uncultured prokaryote</name>
    <dbReference type="NCBI Taxonomy" id="198431"/>
    <lineage>
        <taxon>unclassified sequences</taxon>
        <taxon>environmental samples</taxon>
    </lineage>
</organism>
<dbReference type="GO" id="GO:0004084">
    <property type="term" value="F:branched-chain-amino-acid transaminase activity"/>
    <property type="evidence" value="ECO:0007669"/>
    <property type="project" value="UniProtKB-EC"/>
</dbReference>
<comment type="catalytic activity">
    <reaction evidence="13">
        <text>L-valine + 2-oxoglutarate = 3-methyl-2-oxobutanoate + L-glutamate</text>
        <dbReference type="Rhea" id="RHEA:24813"/>
        <dbReference type="ChEBI" id="CHEBI:11851"/>
        <dbReference type="ChEBI" id="CHEBI:16810"/>
        <dbReference type="ChEBI" id="CHEBI:29985"/>
        <dbReference type="ChEBI" id="CHEBI:57762"/>
        <dbReference type="EC" id="2.6.1.42"/>
    </reaction>
</comment>
<comment type="catalytic activity">
    <reaction evidence="15">
        <text>L-leucine + 2-oxoglutarate = 4-methyl-2-oxopentanoate + L-glutamate</text>
        <dbReference type="Rhea" id="RHEA:18321"/>
        <dbReference type="ChEBI" id="CHEBI:16810"/>
        <dbReference type="ChEBI" id="CHEBI:17865"/>
        <dbReference type="ChEBI" id="CHEBI:29985"/>
        <dbReference type="ChEBI" id="CHEBI:57427"/>
        <dbReference type="EC" id="2.6.1.42"/>
    </reaction>
</comment>
<proteinExistence type="inferred from homology"/>
<dbReference type="InterPro" id="IPR036038">
    <property type="entry name" value="Aminotransferase-like"/>
</dbReference>
<comment type="function">
    <text evidence="2">Acts on leucine, isoleucine and valine.</text>
</comment>
<dbReference type="PANTHER" id="PTHR42743">
    <property type="entry name" value="AMINO-ACID AMINOTRANSFERASE"/>
    <property type="match status" value="1"/>
</dbReference>
<evidence type="ECO:0000256" key="1">
    <source>
        <dbReference type="ARBA" id="ARBA00001933"/>
    </source>
</evidence>
<comment type="catalytic activity">
    <reaction evidence="14">
        <text>L-isoleucine + 2-oxoglutarate = (S)-3-methyl-2-oxopentanoate + L-glutamate</text>
        <dbReference type="Rhea" id="RHEA:24801"/>
        <dbReference type="ChEBI" id="CHEBI:16810"/>
        <dbReference type="ChEBI" id="CHEBI:29985"/>
        <dbReference type="ChEBI" id="CHEBI:35146"/>
        <dbReference type="ChEBI" id="CHEBI:58045"/>
        <dbReference type="EC" id="2.6.1.42"/>
    </reaction>
</comment>
<comment type="pathway">
    <text evidence="5">Amino-acid biosynthesis; L-leucine biosynthesis; L-leucine from 3-methyl-2-oxobutanoate: step 4/4.</text>
</comment>
<dbReference type="InterPro" id="IPR001544">
    <property type="entry name" value="Aminotrans_IV"/>
</dbReference>
<evidence type="ECO:0000256" key="7">
    <source>
        <dbReference type="ARBA" id="ARBA00013053"/>
    </source>
</evidence>
<dbReference type="EC" id="2.6.1.42" evidence="7"/>
<evidence type="ECO:0000256" key="10">
    <source>
        <dbReference type="ARBA" id="ARBA00022679"/>
    </source>
</evidence>
<keyword evidence="10" id="KW-0808">Transferase</keyword>
<dbReference type="AlphaFoldDB" id="A0A0H5Q0D8"/>
<comment type="pathway">
    <text evidence="4">Amino-acid biosynthesis; L-valine biosynthesis; L-valine from pyruvate: step 4/4.</text>
</comment>
<evidence type="ECO:0000256" key="13">
    <source>
        <dbReference type="ARBA" id="ARBA00048212"/>
    </source>
</evidence>
<protein>
    <recommendedName>
        <fullName evidence="7">branched-chain-amino-acid transaminase</fullName>
        <ecNumber evidence="7">2.6.1.42</ecNumber>
    </recommendedName>
</protein>